<name>A0ABU9PQN2_9BURK</name>
<dbReference type="RefSeq" id="WP_342828122.1">
    <property type="nucleotide sequence ID" value="NZ_JBANDC010000002.1"/>
</dbReference>
<evidence type="ECO:0000313" key="2">
    <source>
        <dbReference type="Proteomes" id="UP001495910"/>
    </source>
</evidence>
<sequence>MTDTRIDHFSDEAAQKALDFLRFQAGEAAISRANRIYMEEFRKTIKANCMAASPEKTLTAQERDAYSSPEYIAHLEAMRAAIELDEVHRWKMVAAQATIEAWRTHQANRRGEQKMQ</sequence>
<keyword evidence="2" id="KW-1185">Reference proteome</keyword>
<evidence type="ECO:0000313" key="1">
    <source>
        <dbReference type="EMBL" id="MEM4986299.1"/>
    </source>
</evidence>
<organism evidence="1 2">
    <name type="scientific">Collimonas rhizosphaerae</name>
    <dbReference type="NCBI Taxonomy" id="3126357"/>
    <lineage>
        <taxon>Bacteria</taxon>
        <taxon>Pseudomonadati</taxon>
        <taxon>Pseudomonadota</taxon>
        <taxon>Betaproteobacteria</taxon>
        <taxon>Burkholderiales</taxon>
        <taxon>Oxalobacteraceae</taxon>
        <taxon>Collimonas</taxon>
    </lineage>
</organism>
<dbReference type="EMBL" id="JBANDC010000002">
    <property type="protein sequence ID" value="MEM4986299.1"/>
    <property type="molecule type" value="Genomic_DNA"/>
</dbReference>
<accession>A0ABU9PQN2</accession>
<reference evidence="1 2" key="1">
    <citation type="submission" date="2024-02" db="EMBL/GenBank/DDBJ databases">
        <title>Draft genome sequence of Collimonas sp. strain H4R21, an effective mineral-weathering bacterial strain isolated from the beech rhizosphere.</title>
        <authorList>
            <person name="Morin E."/>
            <person name="Uroz S."/>
            <person name="Leveau J.H.J."/>
            <person name="Kumar R."/>
            <person name="Rey M.W."/>
            <person name="Pham J."/>
        </authorList>
    </citation>
    <scope>NUCLEOTIDE SEQUENCE [LARGE SCALE GENOMIC DNA]</scope>
    <source>
        <strain evidence="1 2">H4R21</strain>
    </source>
</reference>
<comment type="caution">
    <text evidence="1">The sequence shown here is derived from an EMBL/GenBank/DDBJ whole genome shotgun (WGS) entry which is preliminary data.</text>
</comment>
<protein>
    <submittedName>
        <fullName evidence="1">Uncharacterized protein</fullName>
    </submittedName>
</protein>
<gene>
    <name evidence="1" type="ORF">V8G57_02750</name>
</gene>
<dbReference type="Proteomes" id="UP001495910">
    <property type="component" value="Unassembled WGS sequence"/>
</dbReference>
<proteinExistence type="predicted"/>